<keyword evidence="1" id="KW-0812">Transmembrane</keyword>
<evidence type="ECO:0000313" key="2">
    <source>
        <dbReference type="EMBL" id="MCH4295294.1"/>
    </source>
</evidence>
<organism evidence="2 3">
    <name type="scientific">Shewanella zhuhaiensis</name>
    <dbReference type="NCBI Taxonomy" id="2919576"/>
    <lineage>
        <taxon>Bacteria</taxon>
        <taxon>Pseudomonadati</taxon>
        <taxon>Pseudomonadota</taxon>
        <taxon>Gammaproteobacteria</taxon>
        <taxon>Alteromonadales</taxon>
        <taxon>Shewanellaceae</taxon>
        <taxon>Shewanella</taxon>
    </lineage>
</organism>
<accession>A0AAJ1EYP9</accession>
<dbReference type="Pfam" id="PF11219">
    <property type="entry name" value="DUF3014"/>
    <property type="match status" value="1"/>
</dbReference>
<dbReference type="Proteomes" id="UP001297581">
    <property type="component" value="Unassembled WGS sequence"/>
</dbReference>
<dbReference type="RefSeq" id="WP_240591524.1">
    <property type="nucleotide sequence ID" value="NZ_JAKUDL010000004.1"/>
</dbReference>
<keyword evidence="1" id="KW-0472">Membrane</keyword>
<comment type="caution">
    <text evidence="2">The sequence shown here is derived from an EMBL/GenBank/DDBJ whole genome shotgun (WGS) entry which is preliminary data.</text>
</comment>
<gene>
    <name evidence="2" type="ORF">MJ923_13365</name>
</gene>
<reference evidence="2 3" key="1">
    <citation type="submission" date="2022-02" db="EMBL/GenBank/DDBJ databases">
        <title>The genome sequence of Shewanella sp. 3B26.</title>
        <authorList>
            <person name="Du J."/>
        </authorList>
    </citation>
    <scope>NUCLEOTIDE SEQUENCE [LARGE SCALE GENOMIC DNA]</scope>
    <source>
        <strain evidence="2 3">3B26</strain>
    </source>
</reference>
<dbReference type="AlphaFoldDB" id="A0AAJ1EYP9"/>
<keyword evidence="3" id="KW-1185">Reference proteome</keyword>
<proteinExistence type="predicted"/>
<dbReference type="InterPro" id="IPR021382">
    <property type="entry name" value="DUF3014"/>
</dbReference>
<protein>
    <submittedName>
        <fullName evidence="2">DUF3014 domain-containing protein</fullName>
    </submittedName>
</protein>
<evidence type="ECO:0000313" key="3">
    <source>
        <dbReference type="Proteomes" id="UP001297581"/>
    </source>
</evidence>
<sequence length="292" mass="32369">MQVNPEDRITPQEETSQRSNRLSALLILALIAIAAGLWMYFTRAPEPAPVVEVPVEAPEPVTLPAQPAEPQEIVPEPEALPEPATTAVQPESEPDVFVDPIPELADSDAFAAKKAIDLGKGLPIEPLLAQQDLVRQFVVFMDNLAEGQLARKQSPVKGPEDKFSVSEITAKTYLNPDSYKRYNLYANFIANMDEQKLLETYAQMSPMLEQAFDELGYGDMSFKERSIKAIDQMLAAPIIEAPIELVTFSVNYKFADPKLEALPPAQKLMIRMGPTNSRKVKAALKKLRPLLQ</sequence>
<keyword evidence="1" id="KW-1133">Transmembrane helix</keyword>
<dbReference type="EMBL" id="JAKUDL010000004">
    <property type="protein sequence ID" value="MCH4295294.1"/>
    <property type="molecule type" value="Genomic_DNA"/>
</dbReference>
<name>A0AAJ1EYP9_9GAMM</name>
<feature type="transmembrane region" description="Helical" evidence="1">
    <location>
        <begin position="21"/>
        <end position="41"/>
    </location>
</feature>
<evidence type="ECO:0000256" key="1">
    <source>
        <dbReference type="SAM" id="Phobius"/>
    </source>
</evidence>